<evidence type="ECO:0000313" key="12">
    <source>
        <dbReference type="Proteomes" id="UP001053296"/>
    </source>
</evidence>
<comment type="similarity">
    <text evidence="6">Belongs to the exbB/tolQ family.</text>
</comment>
<evidence type="ECO:0000256" key="1">
    <source>
        <dbReference type="ARBA" id="ARBA00004651"/>
    </source>
</evidence>
<dbReference type="PANTHER" id="PTHR30625">
    <property type="entry name" value="PROTEIN TOLQ"/>
    <property type="match status" value="1"/>
</dbReference>
<keyword evidence="4 8" id="KW-1133">Transmembrane helix</keyword>
<evidence type="ECO:0000259" key="10">
    <source>
        <dbReference type="Pfam" id="PF01618"/>
    </source>
</evidence>
<accession>A0ABM7P5F4</accession>
<evidence type="ECO:0000256" key="5">
    <source>
        <dbReference type="ARBA" id="ARBA00023136"/>
    </source>
</evidence>
<comment type="subcellular location">
    <subcellularLocation>
        <location evidence="1">Cell membrane</location>
        <topology evidence="1">Multi-pass membrane protein</topology>
    </subcellularLocation>
    <subcellularLocation>
        <location evidence="6">Membrane</location>
        <topology evidence="6">Multi-pass membrane protein</topology>
    </subcellularLocation>
</comment>
<keyword evidence="3 8" id="KW-0812">Transmembrane</keyword>
<evidence type="ECO:0000256" key="6">
    <source>
        <dbReference type="RuleBase" id="RU004057"/>
    </source>
</evidence>
<evidence type="ECO:0000256" key="7">
    <source>
        <dbReference type="SAM" id="Coils"/>
    </source>
</evidence>
<dbReference type="Proteomes" id="UP001053296">
    <property type="component" value="Chromosome"/>
</dbReference>
<keyword evidence="6" id="KW-0653">Protein transport</keyword>
<evidence type="ECO:0000256" key="2">
    <source>
        <dbReference type="ARBA" id="ARBA00022475"/>
    </source>
</evidence>
<proteinExistence type="inferred from homology"/>
<feature type="coiled-coil region" evidence="7">
    <location>
        <begin position="57"/>
        <end position="112"/>
    </location>
</feature>
<dbReference type="PANTHER" id="PTHR30625:SF11">
    <property type="entry name" value="MOTA_TOLQ_EXBB PROTON CHANNEL DOMAIN-CONTAINING PROTEIN"/>
    <property type="match status" value="1"/>
</dbReference>
<dbReference type="RefSeq" id="WP_229595412.1">
    <property type="nucleotide sequence ID" value="NZ_AP024485.1"/>
</dbReference>
<keyword evidence="9" id="KW-0732">Signal</keyword>
<evidence type="ECO:0000256" key="4">
    <source>
        <dbReference type="ARBA" id="ARBA00022989"/>
    </source>
</evidence>
<keyword evidence="5 8" id="KW-0472">Membrane</keyword>
<protein>
    <submittedName>
        <fullName evidence="11">Biopolymer transporter TonB</fullName>
    </submittedName>
</protein>
<feature type="transmembrane region" description="Helical" evidence="8">
    <location>
        <begin position="409"/>
        <end position="429"/>
    </location>
</feature>
<feature type="transmembrane region" description="Helical" evidence="8">
    <location>
        <begin position="365"/>
        <end position="389"/>
    </location>
</feature>
<keyword evidence="2" id="KW-1003">Cell membrane</keyword>
<name>A0ABM7P5F4_9BACT</name>
<dbReference type="InterPro" id="IPR017270">
    <property type="entry name" value="MotA/TolQ/ExbB-rel"/>
</dbReference>
<evidence type="ECO:0000256" key="8">
    <source>
        <dbReference type="SAM" id="Phobius"/>
    </source>
</evidence>
<dbReference type="PIRSF" id="PIRSF037714">
    <property type="entry name" value="TolR"/>
    <property type="match status" value="1"/>
</dbReference>
<reference evidence="11" key="1">
    <citation type="journal article" date="2022" name="Arch. Microbiol.">
        <title>Pseudodesulfovibrio sediminis sp. nov., a mesophilic and neutrophilic sulfate-reducing bacterium isolated from sediment of a brackish lake.</title>
        <authorList>
            <person name="Takahashi A."/>
            <person name="Kojima H."/>
            <person name="Watanabe M."/>
            <person name="Fukui M."/>
        </authorList>
    </citation>
    <scope>NUCLEOTIDE SEQUENCE</scope>
    <source>
        <strain evidence="11">SF6</strain>
    </source>
</reference>
<evidence type="ECO:0000256" key="9">
    <source>
        <dbReference type="SAM" id="SignalP"/>
    </source>
</evidence>
<sequence length="465" mass="48980">MRRIAPLARLCLFFALTLCVPSGAWAADGDAPAALSDLARAMDARTHDVNALLDLDAEQLRSRVAALRAALSAEEARLDTATAKLKKLRAQKAALTREYDEAAADMRSVEDTVRTNTAQTLTLLTDSATTSLIPSRLQPLEALADSRAFPGIPAITTLGALLLDEIHSGATAQVTKSTFLGPDGTTRSGLLLRGGALFLGATEDGNAFLLTPGSTPPQAVAVTPGQAQDEILSWVDDAGIRLPLDPAHGAALSLLQARRTLADWMQGGGMLLWPILAAGFLALLVIAYKAARLLNARPSPKDFSLQLGSAWESGGWDAVTGLLHSLPRVPAARVLLWATPGGDVPQCDKQLQEGFLFEIRRLESMLGFIAVMAAIAPLLGLLGTVTGMIDSFQAITIFGTANPRIMSSGISEALITTQAGLGVAIPVIVMHHFLKQRVQTLAGDMEQLCAALLALLPSDSGDAHE</sequence>
<dbReference type="Pfam" id="PF01618">
    <property type="entry name" value="MotA_ExbB"/>
    <property type="match status" value="1"/>
</dbReference>
<feature type="signal peptide" evidence="9">
    <location>
        <begin position="1"/>
        <end position="26"/>
    </location>
</feature>
<keyword evidence="12" id="KW-1185">Reference proteome</keyword>
<dbReference type="EMBL" id="AP024485">
    <property type="protein sequence ID" value="BCS88078.1"/>
    <property type="molecule type" value="Genomic_DNA"/>
</dbReference>
<organism evidence="11 12">
    <name type="scientific">Pseudodesulfovibrio sediminis</name>
    <dbReference type="NCBI Taxonomy" id="2810563"/>
    <lineage>
        <taxon>Bacteria</taxon>
        <taxon>Pseudomonadati</taxon>
        <taxon>Thermodesulfobacteriota</taxon>
        <taxon>Desulfovibrionia</taxon>
        <taxon>Desulfovibrionales</taxon>
        <taxon>Desulfovibrionaceae</taxon>
    </lineage>
</organism>
<dbReference type="InterPro" id="IPR050790">
    <property type="entry name" value="ExbB/TolQ_transport"/>
</dbReference>
<keyword evidence="7" id="KW-0175">Coiled coil</keyword>
<feature type="chain" id="PRO_5047162174" evidence="9">
    <location>
        <begin position="27"/>
        <end position="465"/>
    </location>
</feature>
<feature type="domain" description="MotA/TolQ/ExbB proton channel" evidence="10">
    <location>
        <begin position="346"/>
        <end position="446"/>
    </location>
</feature>
<gene>
    <name evidence="11" type="ORF">PSDVSF_13200</name>
</gene>
<evidence type="ECO:0000313" key="11">
    <source>
        <dbReference type="EMBL" id="BCS88078.1"/>
    </source>
</evidence>
<dbReference type="InterPro" id="IPR002898">
    <property type="entry name" value="MotA_ExbB_proton_chnl"/>
</dbReference>
<feature type="transmembrane region" description="Helical" evidence="8">
    <location>
        <begin position="271"/>
        <end position="291"/>
    </location>
</feature>
<keyword evidence="6" id="KW-0813">Transport</keyword>
<evidence type="ECO:0000256" key="3">
    <source>
        <dbReference type="ARBA" id="ARBA00022692"/>
    </source>
</evidence>